<name>A0AA88JDY1_FICCA</name>
<organism evidence="1 2">
    <name type="scientific">Ficus carica</name>
    <name type="common">Common fig</name>
    <dbReference type="NCBI Taxonomy" id="3494"/>
    <lineage>
        <taxon>Eukaryota</taxon>
        <taxon>Viridiplantae</taxon>
        <taxon>Streptophyta</taxon>
        <taxon>Embryophyta</taxon>
        <taxon>Tracheophyta</taxon>
        <taxon>Spermatophyta</taxon>
        <taxon>Magnoliopsida</taxon>
        <taxon>eudicotyledons</taxon>
        <taxon>Gunneridae</taxon>
        <taxon>Pentapetalae</taxon>
        <taxon>rosids</taxon>
        <taxon>fabids</taxon>
        <taxon>Rosales</taxon>
        <taxon>Moraceae</taxon>
        <taxon>Ficeae</taxon>
        <taxon>Ficus</taxon>
    </lineage>
</organism>
<dbReference type="AlphaFoldDB" id="A0AA88JDY1"/>
<dbReference type="Proteomes" id="UP001187192">
    <property type="component" value="Unassembled WGS sequence"/>
</dbReference>
<gene>
    <name evidence="1" type="ORF">TIFTF001_055709</name>
</gene>
<evidence type="ECO:0000313" key="2">
    <source>
        <dbReference type="Proteomes" id="UP001187192"/>
    </source>
</evidence>
<dbReference type="EMBL" id="BTGU01018334">
    <property type="protein sequence ID" value="GMN73278.1"/>
    <property type="molecule type" value="Genomic_DNA"/>
</dbReference>
<protein>
    <submittedName>
        <fullName evidence="1">Uncharacterized protein</fullName>
    </submittedName>
</protein>
<sequence>MAGSEDGPKKEAIMMKNSSLILNRSFTVSSFLKVLTRTETTLPSLEQSYDLL</sequence>
<accession>A0AA88JDY1</accession>
<reference evidence="1" key="1">
    <citation type="submission" date="2023-07" db="EMBL/GenBank/DDBJ databases">
        <title>draft genome sequence of fig (Ficus carica).</title>
        <authorList>
            <person name="Takahashi T."/>
            <person name="Nishimura K."/>
        </authorList>
    </citation>
    <scope>NUCLEOTIDE SEQUENCE</scope>
</reference>
<evidence type="ECO:0000313" key="1">
    <source>
        <dbReference type="EMBL" id="GMN73278.1"/>
    </source>
</evidence>
<proteinExistence type="predicted"/>
<comment type="caution">
    <text evidence="1">The sequence shown here is derived from an EMBL/GenBank/DDBJ whole genome shotgun (WGS) entry which is preliminary data.</text>
</comment>
<keyword evidence="2" id="KW-1185">Reference proteome</keyword>